<accession>A0A8S5T292</accession>
<dbReference type="EMBL" id="BK032734">
    <property type="protein sequence ID" value="DAF57484.1"/>
    <property type="molecule type" value="Genomic_DNA"/>
</dbReference>
<evidence type="ECO:0000313" key="1">
    <source>
        <dbReference type="EMBL" id="DAF57484.1"/>
    </source>
</evidence>
<organism evidence="1">
    <name type="scientific">Myoviridae sp. ctqfO1</name>
    <dbReference type="NCBI Taxonomy" id="2827710"/>
    <lineage>
        <taxon>Viruses</taxon>
        <taxon>Duplodnaviria</taxon>
        <taxon>Heunggongvirae</taxon>
        <taxon>Uroviricota</taxon>
        <taxon>Caudoviricetes</taxon>
    </lineage>
</organism>
<sequence length="42" mass="4771">MIYFFIFGTVFALSNLLIGTEFTIVNHALFGAIAWSAYKIIR</sequence>
<reference evidence="1" key="1">
    <citation type="journal article" date="2021" name="Proc. Natl. Acad. Sci. U.S.A.">
        <title>A Catalog of Tens of Thousands of Viruses from Human Metagenomes Reveals Hidden Associations with Chronic Diseases.</title>
        <authorList>
            <person name="Tisza M.J."/>
            <person name="Buck C.B."/>
        </authorList>
    </citation>
    <scope>NUCLEOTIDE SEQUENCE</scope>
    <source>
        <strain evidence="1">CtqfO1</strain>
    </source>
</reference>
<proteinExistence type="predicted"/>
<protein>
    <submittedName>
        <fullName evidence="1">Uncharacterized protein</fullName>
    </submittedName>
</protein>
<name>A0A8S5T292_9CAUD</name>